<evidence type="ECO:0000256" key="7">
    <source>
        <dbReference type="ARBA" id="ARBA00023136"/>
    </source>
</evidence>
<organism evidence="9 10">
    <name type="scientific">Marinobacter psychrophilus</name>
    <dbReference type="NCBI Taxonomy" id="330734"/>
    <lineage>
        <taxon>Bacteria</taxon>
        <taxon>Pseudomonadati</taxon>
        <taxon>Pseudomonadota</taxon>
        <taxon>Gammaproteobacteria</taxon>
        <taxon>Pseudomonadales</taxon>
        <taxon>Marinobacteraceae</taxon>
        <taxon>Marinobacter</taxon>
    </lineage>
</organism>
<keyword evidence="3" id="KW-0813">Transport</keyword>
<sequence>MEITLLPDGLAAGVALLLLLASVLGSMISAGLGAGGGLLLIVIMASWMPPAAIIPVHGLVQLGSNCGRAALTWRHIDWKVVAAFAPGVVLGASLGAWLLVDLPAQIWQLTIALFVLFLCWGPKLPKAAIGTPGIVIASAFTSFISLFVGASGPLVAAFIKQIHRDRFITIATFSTAMALQHAPKALVFGLTGFMLSDWLALIVAMIGCGFIGTWLGLRLLNAFSDQRFGMVLNLLLTALALRLLWQAGAAGAW</sequence>
<dbReference type="KEGG" id="mpq:ABA45_00725"/>
<comment type="subcellular location">
    <subcellularLocation>
        <location evidence="1 8">Cell membrane</location>
        <topology evidence="1 8">Multi-pass membrane protein</topology>
    </subcellularLocation>
</comment>
<feature type="transmembrane region" description="Helical" evidence="8">
    <location>
        <begin position="80"/>
        <end position="100"/>
    </location>
</feature>
<dbReference type="InterPro" id="IPR002781">
    <property type="entry name" value="TM_pro_TauE-like"/>
</dbReference>
<feature type="transmembrane region" description="Helical" evidence="8">
    <location>
        <begin position="35"/>
        <end position="60"/>
    </location>
</feature>
<feature type="transmembrane region" description="Helical" evidence="8">
    <location>
        <begin position="228"/>
        <end position="245"/>
    </location>
</feature>
<dbReference type="STRING" id="330734.ABA45_00725"/>
<feature type="transmembrane region" description="Helical" evidence="8">
    <location>
        <begin position="106"/>
        <end position="122"/>
    </location>
</feature>
<evidence type="ECO:0000256" key="1">
    <source>
        <dbReference type="ARBA" id="ARBA00004651"/>
    </source>
</evidence>
<evidence type="ECO:0000256" key="3">
    <source>
        <dbReference type="ARBA" id="ARBA00022448"/>
    </source>
</evidence>
<comment type="similarity">
    <text evidence="2 8">Belongs to the 4-toluene sulfonate uptake permease (TSUP) (TC 2.A.102) family.</text>
</comment>
<dbReference type="InterPro" id="IPR052017">
    <property type="entry name" value="TSUP"/>
</dbReference>
<protein>
    <recommendedName>
        <fullName evidence="8">Probable membrane transporter protein</fullName>
    </recommendedName>
</protein>
<keyword evidence="5 8" id="KW-0812">Transmembrane</keyword>
<evidence type="ECO:0000256" key="6">
    <source>
        <dbReference type="ARBA" id="ARBA00022989"/>
    </source>
</evidence>
<evidence type="ECO:0000256" key="4">
    <source>
        <dbReference type="ARBA" id="ARBA00022475"/>
    </source>
</evidence>
<dbReference type="RefSeq" id="WP_048383643.1">
    <property type="nucleotide sequence ID" value="NZ_CP011494.1"/>
</dbReference>
<evidence type="ECO:0000256" key="5">
    <source>
        <dbReference type="ARBA" id="ARBA00022692"/>
    </source>
</evidence>
<dbReference type="PANTHER" id="PTHR30269">
    <property type="entry name" value="TRANSMEMBRANE PROTEIN YFCA"/>
    <property type="match status" value="1"/>
</dbReference>
<keyword evidence="6 8" id="KW-1133">Transmembrane helix</keyword>
<dbReference type="PATRIC" id="fig|330734.3.peg.160"/>
<evidence type="ECO:0000313" key="10">
    <source>
        <dbReference type="Proteomes" id="UP000036406"/>
    </source>
</evidence>
<evidence type="ECO:0000256" key="8">
    <source>
        <dbReference type="RuleBase" id="RU363041"/>
    </source>
</evidence>
<keyword evidence="4 8" id="KW-1003">Cell membrane</keyword>
<keyword evidence="10" id="KW-1185">Reference proteome</keyword>
<dbReference type="GO" id="GO:0005886">
    <property type="term" value="C:plasma membrane"/>
    <property type="evidence" value="ECO:0007669"/>
    <property type="project" value="UniProtKB-SubCell"/>
</dbReference>
<dbReference type="EMBL" id="CP011494">
    <property type="protein sequence ID" value="AKO51126.1"/>
    <property type="molecule type" value="Genomic_DNA"/>
</dbReference>
<reference evidence="9 10" key="1">
    <citation type="submission" date="2015-05" db="EMBL/GenBank/DDBJ databases">
        <title>Complete genome of Marinobacter psychrophilus strain 20041T isolated from sea-ice of the Canadian Basin.</title>
        <authorList>
            <person name="Song L."/>
            <person name="Ren L."/>
            <person name="Yu Y."/>
            <person name="Wang X."/>
        </authorList>
    </citation>
    <scope>NUCLEOTIDE SEQUENCE [LARGE SCALE GENOMIC DNA]</scope>
    <source>
        <strain evidence="9 10">20041</strain>
    </source>
</reference>
<dbReference type="PANTHER" id="PTHR30269:SF37">
    <property type="entry name" value="MEMBRANE TRANSPORTER PROTEIN"/>
    <property type="match status" value="1"/>
</dbReference>
<feature type="transmembrane region" description="Helical" evidence="8">
    <location>
        <begin position="134"/>
        <end position="159"/>
    </location>
</feature>
<name>A0A0H4HWW3_9GAMM</name>
<evidence type="ECO:0000313" key="9">
    <source>
        <dbReference type="EMBL" id="AKO51126.1"/>
    </source>
</evidence>
<dbReference type="Pfam" id="PF01925">
    <property type="entry name" value="TauE"/>
    <property type="match status" value="1"/>
</dbReference>
<accession>A0A0H4HWW3</accession>
<proteinExistence type="inferred from homology"/>
<keyword evidence="7 8" id="KW-0472">Membrane</keyword>
<dbReference type="Proteomes" id="UP000036406">
    <property type="component" value="Chromosome"/>
</dbReference>
<gene>
    <name evidence="9" type="ORF">ABA45_00725</name>
</gene>
<evidence type="ECO:0000256" key="2">
    <source>
        <dbReference type="ARBA" id="ARBA00009142"/>
    </source>
</evidence>
<feature type="transmembrane region" description="Helical" evidence="8">
    <location>
        <begin position="198"/>
        <end position="216"/>
    </location>
</feature>
<dbReference type="AlphaFoldDB" id="A0A0H4HWW3"/>